<evidence type="ECO:0008006" key="4">
    <source>
        <dbReference type="Google" id="ProtNLM"/>
    </source>
</evidence>
<dbReference type="Proteomes" id="UP000603640">
    <property type="component" value="Unassembled WGS sequence"/>
</dbReference>
<accession>A0A923N2E9</accession>
<dbReference type="RefSeq" id="WP_187065634.1">
    <property type="nucleotide sequence ID" value="NZ_JACRVF010000001.1"/>
</dbReference>
<dbReference type="AlphaFoldDB" id="A0A923N2E9"/>
<gene>
    <name evidence="2" type="ORF">H8S84_02165</name>
</gene>
<dbReference type="EMBL" id="JACRVF010000001">
    <property type="protein sequence ID" value="MBC5991635.1"/>
    <property type="molecule type" value="Genomic_DNA"/>
</dbReference>
<dbReference type="InterPro" id="IPR036709">
    <property type="entry name" value="Autotransporte_beta_dom_sf"/>
</dbReference>
<sequence length="208" mass="23283">MRKILLLLLFIPCIAFAQENESYLIKAKVKQGSIMLGGTLHASAYKTTDELSSSQQTLEGSKINVMFRAKNGYFVLHDLVVGLDVTIDYQSTRITSDAEQNKPDNHTFGLMGPFVRYYLDNGVFGELTTTVGFDNFSANNKYNLFETSAGVGYAFFFNEKFSIEPTLSVRYFQQTLGDKKYTSIGPVLGVGIQAYLLRKKAHVIKRAL</sequence>
<evidence type="ECO:0000313" key="3">
    <source>
        <dbReference type="Proteomes" id="UP000603640"/>
    </source>
</evidence>
<protein>
    <recommendedName>
        <fullName evidence="4">Outer membrane protein beta-barrel domain-containing protein</fullName>
    </recommendedName>
</protein>
<proteinExistence type="predicted"/>
<keyword evidence="3" id="KW-1185">Reference proteome</keyword>
<dbReference type="SUPFAM" id="SSF103515">
    <property type="entry name" value="Autotransporter"/>
    <property type="match status" value="1"/>
</dbReference>
<feature type="signal peptide" evidence="1">
    <location>
        <begin position="1"/>
        <end position="17"/>
    </location>
</feature>
<evidence type="ECO:0000256" key="1">
    <source>
        <dbReference type="SAM" id="SignalP"/>
    </source>
</evidence>
<organism evidence="2 3">
    <name type="scientific">Pontibacter cellulosilyticus</name>
    <dbReference type="NCBI Taxonomy" id="1720253"/>
    <lineage>
        <taxon>Bacteria</taxon>
        <taxon>Pseudomonadati</taxon>
        <taxon>Bacteroidota</taxon>
        <taxon>Cytophagia</taxon>
        <taxon>Cytophagales</taxon>
        <taxon>Hymenobacteraceae</taxon>
        <taxon>Pontibacter</taxon>
    </lineage>
</organism>
<name>A0A923N2E9_9BACT</name>
<comment type="caution">
    <text evidence="2">The sequence shown here is derived from an EMBL/GenBank/DDBJ whole genome shotgun (WGS) entry which is preliminary data.</text>
</comment>
<feature type="chain" id="PRO_5037611017" description="Outer membrane protein beta-barrel domain-containing protein" evidence="1">
    <location>
        <begin position="18"/>
        <end position="208"/>
    </location>
</feature>
<evidence type="ECO:0000313" key="2">
    <source>
        <dbReference type="EMBL" id="MBC5991635.1"/>
    </source>
</evidence>
<reference evidence="2" key="1">
    <citation type="submission" date="2020-08" db="EMBL/GenBank/DDBJ databases">
        <title>Pontibacter sp. SD6 16S ribosomal RNA gene Genome sequencing and assembly.</title>
        <authorList>
            <person name="Kang M."/>
        </authorList>
    </citation>
    <scope>NUCLEOTIDE SEQUENCE</scope>
    <source>
        <strain evidence="2">SD6</strain>
    </source>
</reference>
<keyword evidence="1" id="KW-0732">Signal</keyword>
<dbReference type="Gene3D" id="2.40.128.130">
    <property type="entry name" value="Autotransporter beta-domain"/>
    <property type="match status" value="1"/>
</dbReference>